<dbReference type="GO" id="GO:0003676">
    <property type="term" value="F:nucleic acid binding"/>
    <property type="evidence" value="ECO:0007669"/>
    <property type="project" value="InterPro"/>
</dbReference>
<dbReference type="EMBL" id="QFFI01000001">
    <property type="protein sequence ID" value="PWG65877.1"/>
    <property type="molecule type" value="Genomic_DNA"/>
</dbReference>
<sequence>MVELNKGLHCFAQVIPRLEDNGMRDWPKQKQKILRLDLEGPVRRIGRSRRSVTGQAHVRGRSVRFESSLECDFLNIVDFDPTVTEVIEQPLRIHFQGTDGRLRHYTPDFLVRYLDAPAGLFEIKYRENLWAQWKDRKPAFKAARQYAKKNGMTFSILTEVEIRGSGYLGNAKFLRGYIHRPEDRAMEEKLVSTLVVLGESTPAALLAACFYDKTNRMKAIPSLWRLVAINRVNADLTQPLTMNTPIWIQAGEGFVWNDPHSYQFDLDQSLF</sequence>
<gene>
    <name evidence="2" type="ORF">DEM34_00040</name>
</gene>
<reference evidence="2 3" key="1">
    <citation type="submission" date="2018-05" db="EMBL/GenBank/DDBJ databases">
        <title>Spiribacter halobius sp. nov., a moderately halophilic bacterium isolated from marine solar saltern.</title>
        <authorList>
            <person name="Zheng W.-S."/>
            <person name="Lu D.-C."/>
            <person name="Du Z.-J."/>
        </authorList>
    </citation>
    <scope>NUCLEOTIDE SEQUENCE [LARGE SCALE GENOMIC DNA]</scope>
    <source>
        <strain evidence="2 3">E85</strain>
    </source>
</reference>
<accession>A0A2U2N9U3</accession>
<comment type="caution">
    <text evidence="2">The sequence shown here is derived from an EMBL/GenBank/DDBJ whole genome shotgun (WGS) entry which is preliminary data.</text>
</comment>
<dbReference type="InterPro" id="IPR011856">
    <property type="entry name" value="tRNA_endonuc-like_dom_sf"/>
</dbReference>
<dbReference type="Gene3D" id="3.40.1350.10">
    <property type="match status" value="1"/>
</dbReference>
<evidence type="ECO:0000259" key="1">
    <source>
        <dbReference type="Pfam" id="PF08722"/>
    </source>
</evidence>
<evidence type="ECO:0000313" key="3">
    <source>
        <dbReference type="Proteomes" id="UP000245474"/>
    </source>
</evidence>
<dbReference type="Proteomes" id="UP000245474">
    <property type="component" value="Unassembled WGS sequence"/>
</dbReference>
<keyword evidence="2" id="KW-0540">Nuclease</keyword>
<protein>
    <submittedName>
        <fullName evidence="2">Heteromeric transposase endonuclease subunit TnsA</fullName>
    </submittedName>
</protein>
<proteinExistence type="predicted"/>
<feature type="domain" description="TnsA endonuclease N-terminal" evidence="1">
    <location>
        <begin position="80"/>
        <end position="159"/>
    </location>
</feature>
<name>A0A2U2N9U3_9GAMM</name>
<dbReference type="InterPro" id="IPR014833">
    <property type="entry name" value="TnsA_N"/>
</dbReference>
<dbReference type="AlphaFoldDB" id="A0A2U2N9U3"/>
<organism evidence="2 3">
    <name type="scientific">Sediminicurvatus halobius</name>
    <dbReference type="NCBI Taxonomy" id="2182432"/>
    <lineage>
        <taxon>Bacteria</taxon>
        <taxon>Pseudomonadati</taxon>
        <taxon>Pseudomonadota</taxon>
        <taxon>Gammaproteobacteria</taxon>
        <taxon>Chromatiales</taxon>
        <taxon>Ectothiorhodospiraceae</taxon>
        <taxon>Sediminicurvatus</taxon>
    </lineage>
</organism>
<keyword evidence="3" id="KW-1185">Reference proteome</keyword>
<keyword evidence="2" id="KW-0255">Endonuclease</keyword>
<dbReference type="GO" id="GO:0004519">
    <property type="term" value="F:endonuclease activity"/>
    <property type="evidence" value="ECO:0007669"/>
    <property type="project" value="UniProtKB-KW"/>
</dbReference>
<dbReference type="Pfam" id="PF08722">
    <property type="entry name" value="Tn7_TnsA-like_N"/>
    <property type="match status" value="1"/>
</dbReference>
<keyword evidence="2" id="KW-0378">Hydrolase</keyword>
<evidence type="ECO:0000313" key="2">
    <source>
        <dbReference type="EMBL" id="PWG65877.1"/>
    </source>
</evidence>